<proteinExistence type="predicted"/>
<gene>
    <name evidence="2" type="ORF">PXEA_LOCUS32562</name>
</gene>
<feature type="region of interest" description="Disordered" evidence="1">
    <location>
        <begin position="1"/>
        <end position="38"/>
    </location>
</feature>
<dbReference type="AlphaFoldDB" id="A0A3S5FGM3"/>
<comment type="caution">
    <text evidence="2">The sequence shown here is derived from an EMBL/GenBank/DDBJ whole genome shotgun (WGS) entry which is preliminary data.</text>
</comment>
<accession>A0A3S5FGM3</accession>
<evidence type="ECO:0000256" key="1">
    <source>
        <dbReference type="SAM" id="MobiDB-lite"/>
    </source>
</evidence>
<evidence type="ECO:0000313" key="3">
    <source>
        <dbReference type="Proteomes" id="UP000784294"/>
    </source>
</evidence>
<keyword evidence="3" id="KW-1185">Reference proteome</keyword>
<evidence type="ECO:0000313" key="2">
    <source>
        <dbReference type="EMBL" id="VEL39122.1"/>
    </source>
</evidence>
<organism evidence="2 3">
    <name type="scientific">Protopolystoma xenopodis</name>
    <dbReference type="NCBI Taxonomy" id="117903"/>
    <lineage>
        <taxon>Eukaryota</taxon>
        <taxon>Metazoa</taxon>
        <taxon>Spiralia</taxon>
        <taxon>Lophotrochozoa</taxon>
        <taxon>Platyhelminthes</taxon>
        <taxon>Monogenea</taxon>
        <taxon>Polyopisthocotylea</taxon>
        <taxon>Polystomatidea</taxon>
        <taxon>Polystomatidae</taxon>
        <taxon>Protopolystoma</taxon>
    </lineage>
</organism>
<dbReference type="Proteomes" id="UP000784294">
    <property type="component" value="Unassembled WGS sequence"/>
</dbReference>
<dbReference type="EMBL" id="CAAALY010260156">
    <property type="protein sequence ID" value="VEL39122.1"/>
    <property type="molecule type" value="Genomic_DNA"/>
</dbReference>
<protein>
    <submittedName>
        <fullName evidence="2">Uncharacterized protein</fullName>
    </submittedName>
</protein>
<name>A0A3S5FGM3_9PLAT</name>
<reference evidence="2" key="1">
    <citation type="submission" date="2018-11" db="EMBL/GenBank/DDBJ databases">
        <authorList>
            <consortium name="Pathogen Informatics"/>
        </authorList>
    </citation>
    <scope>NUCLEOTIDE SEQUENCE</scope>
</reference>
<sequence>MFPQLHPGAVSSSLPGVNRKPPRLRMHPRRSEQSKNPGMLLPGLLATPSLAPYPIILLGEGRPGGTLPTSWCTRSVFPNSFLFLQCIFEIRRGRIVTQSPRQSSSFNLSGVWFLFQLISGQHDRFSLNYFCGLICFSKRSD</sequence>